<dbReference type="InterPro" id="IPR028081">
    <property type="entry name" value="Leu-bd"/>
</dbReference>
<proteinExistence type="inferred from homology"/>
<keyword evidence="2" id="KW-0732">Signal</keyword>
<dbReference type="InterPro" id="IPR028082">
    <property type="entry name" value="Peripla_BP_I"/>
</dbReference>
<comment type="similarity">
    <text evidence="1">Belongs to the leucine-binding protein family.</text>
</comment>
<comment type="caution">
    <text evidence="5">The sequence shown here is derived from an EMBL/GenBank/DDBJ whole genome shotgun (WGS) entry which is preliminary data.</text>
</comment>
<dbReference type="OrthoDB" id="8439308at2"/>
<dbReference type="EMBL" id="VHLH01000026">
    <property type="protein sequence ID" value="TPW26808.1"/>
    <property type="molecule type" value="Genomic_DNA"/>
</dbReference>
<reference evidence="5 6" key="1">
    <citation type="submission" date="2019-06" db="EMBL/GenBank/DDBJ databases">
        <authorList>
            <person name="Li M."/>
        </authorList>
    </citation>
    <scope>NUCLEOTIDE SEQUENCE [LARGE SCALE GENOMIC DNA]</scope>
    <source>
        <strain evidence="5 6">BGMRC6574</strain>
    </source>
</reference>
<name>A0A506U028_9HYPH</name>
<dbReference type="PANTHER" id="PTHR47151:SF2">
    <property type="entry name" value="AMINO ACID BINDING PROTEIN"/>
    <property type="match status" value="1"/>
</dbReference>
<accession>A0A506U028</accession>
<dbReference type="Proteomes" id="UP000320314">
    <property type="component" value="Unassembled WGS sequence"/>
</dbReference>
<evidence type="ECO:0000256" key="2">
    <source>
        <dbReference type="ARBA" id="ARBA00022729"/>
    </source>
</evidence>
<dbReference type="PANTHER" id="PTHR47151">
    <property type="entry name" value="LEU/ILE/VAL-BINDING ABC TRANSPORTER SUBUNIT"/>
    <property type="match status" value="1"/>
</dbReference>
<gene>
    <name evidence="5" type="ORF">FJU11_13450</name>
</gene>
<feature type="region of interest" description="Disordered" evidence="3">
    <location>
        <begin position="64"/>
        <end position="93"/>
    </location>
</feature>
<dbReference type="Gene3D" id="3.40.50.2300">
    <property type="match status" value="2"/>
</dbReference>
<feature type="domain" description="Leucine-binding protein" evidence="4">
    <location>
        <begin position="177"/>
        <end position="446"/>
    </location>
</feature>
<dbReference type="AlphaFoldDB" id="A0A506U028"/>
<evidence type="ECO:0000256" key="1">
    <source>
        <dbReference type="ARBA" id="ARBA00010062"/>
    </source>
</evidence>
<evidence type="ECO:0000259" key="4">
    <source>
        <dbReference type="Pfam" id="PF13458"/>
    </source>
</evidence>
<dbReference type="Pfam" id="PF13458">
    <property type="entry name" value="Peripla_BP_6"/>
    <property type="match status" value="1"/>
</dbReference>
<dbReference type="SUPFAM" id="SSF53822">
    <property type="entry name" value="Periplasmic binding protein-like I"/>
    <property type="match status" value="1"/>
</dbReference>
<evidence type="ECO:0000313" key="6">
    <source>
        <dbReference type="Proteomes" id="UP000320314"/>
    </source>
</evidence>
<protein>
    <submittedName>
        <fullName evidence="5">ABC transporter substrate-binding protein</fullName>
    </submittedName>
</protein>
<organism evidence="5 6">
    <name type="scientific">Pararhizobium mangrovi</name>
    <dbReference type="NCBI Taxonomy" id="2590452"/>
    <lineage>
        <taxon>Bacteria</taxon>
        <taxon>Pseudomonadati</taxon>
        <taxon>Pseudomonadota</taxon>
        <taxon>Alphaproteobacteria</taxon>
        <taxon>Hyphomicrobiales</taxon>
        <taxon>Rhizobiaceae</taxon>
        <taxon>Rhizobium/Agrobacterium group</taxon>
        <taxon>Pararhizobium</taxon>
    </lineage>
</organism>
<keyword evidence="6" id="KW-1185">Reference proteome</keyword>
<evidence type="ECO:0000256" key="3">
    <source>
        <dbReference type="SAM" id="MobiDB-lite"/>
    </source>
</evidence>
<evidence type="ECO:0000313" key="5">
    <source>
        <dbReference type="EMBL" id="TPW26808.1"/>
    </source>
</evidence>
<sequence>MASRYCFGSIMEWFNAVPRSLNGCPERSLIARRASRPWCGLPAGECAGLQPSAGPRRHFSRVRDASSCHATRRSTPSFRPKVKNSRNGSVSHYRRNSPLRATPVLVAFVGLLLVSAQASAALRLGVVAPKGDQSYAVLGDQFRQGVRAYRAEHPDAFSDIVEVGETCEDEAGPTIGKQLVDAKVDAVVGFFCPESLNAALPILAGAHIPTLTATVRADIVAERPAKENWPFFRLAPSEDMLTRKIADVIEARWADEPFAIVEDGTIYGRVLAENVNALLKQNGLTPSFTDTFRPADEKQVALANRLERAGVTRVFVGGQRDDVAVIARDCRKIGLDLTFLGGDALRAPKGDVPLPDGTLAVMMPQPWTLPSAKDALAALKAHGIEPYGEPVPGYAAASVIAAAEKSDEPLGKALATERFDTALGPIRFGPDHERTDNPFELMVWRDDAFVPADDRKP</sequence>